<dbReference type="EMBL" id="JACXAA010000004">
    <property type="protein sequence ID" value="MBD2753759.1"/>
    <property type="molecule type" value="Genomic_DNA"/>
</dbReference>
<proteinExistence type="predicted"/>
<evidence type="ECO:0000313" key="2">
    <source>
        <dbReference type="Proteomes" id="UP000653797"/>
    </source>
</evidence>
<name>A0A927GDI7_9BACT</name>
<accession>A0A927GDI7</accession>
<protein>
    <submittedName>
        <fullName evidence="1">Uncharacterized protein</fullName>
    </submittedName>
</protein>
<keyword evidence="2" id="KW-1185">Reference proteome</keyword>
<dbReference type="Proteomes" id="UP000653797">
    <property type="component" value="Unassembled WGS sequence"/>
</dbReference>
<dbReference type="RefSeq" id="WP_191039407.1">
    <property type="nucleotide sequence ID" value="NZ_JACXAA010000004.1"/>
</dbReference>
<organism evidence="1 2">
    <name type="scientific">Spirosoma validum</name>
    <dbReference type="NCBI Taxonomy" id="2771355"/>
    <lineage>
        <taxon>Bacteria</taxon>
        <taxon>Pseudomonadati</taxon>
        <taxon>Bacteroidota</taxon>
        <taxon>Cytophagia</taxon>
        <taxon>Cytophagales</taxon>
        <taxon>Cytophagaceae</taxon>
        <taxon>Spirosoma</taxon>
    </lineage>
</organism>
<comment type="caution">
    <text evidence="1">The sequence shown here is derived from an EMBL/GenBank/DDBJ whole genome shotgun (WGS) entry which is preliminary data.</text>
</comment>
<sequence>MDQIIVKNSSGGELPLFGYEIARTVEKAEQNKRLLGEDTIAITVNSAGPLIFNIGDYLEVFGETYTLNSKPVGTKLSENKFRYDLEFQGAQYSLQRVQYLSADLTGFNTGGAFSLTGNLAVFIGVLMTNIARALPTWSLGNVITTTEKTLSFNNEDCLAVLQRLCSEFQTEFRIEYNGTGRELFVGTTGVVLPHVFQFGQAKGGTEIKRQIVSNTGFFTRLYVEGGSKNIPTAYRSNAGKLVFANRPNNFLENATTKAAFGLIEQYKEFPDIYPRRTGTVTALGADVFTFVDSGMNFDLNAQLLPGQTAKVSFKTGKLTGYEFTVNKYTASSKTFVLDKLEDNGQTYPAAGAFAIAAGDTYVLLDILMPQSYVDSAEAELQAAGQAYLDANGKPRNQYTIALDQLYLADRVAPGTIHNWFGLGDTVTILDTDLQIEGGSRVIGFKRDLINHYKYTLDVGDSFDVSIIYRQLNERNTVQRIIKINDLRDARSAKESYRVAQELYKNVFDPDGYFDPEKIKPLSIETMMLSVGTRSQQFILNVTVTPNVGGNPNVVHVSNGTLTHLTIEDTPKTWQIPAQTFTINDNELRFIYVEANKTNYNEAGFQFFTTGVTVDSHPIYHRFLVGMLHSVGPDGVRRIHLTYGFTIINGRYITTGVIQSADGQTSFDLDSGIIKGRIEFRKPDGSTGTIDEVSQELADFSEVVTTYQSQLDEKVEIWFQDVDPNTWPATDRVKHSGDIWYRPTFKEMFAYNGYANTWLPIYDKDALAAFESASKAQDTADGKRRVFTGTPHAPYDVGDMWTQGASGEIMVCVTAKLAGQAYSLSDWVKAGKYTDDSSLQAFITVVYNPFTQTVNGLQAQIDGKITTWYQDTEPNTWPASERLAHSGDWWYKASTKQLFAYNGYDNSWLEILDKQALEAAALASQAKDTADGKRTVFQTTPYPPYQPGDLWAQGAGGDIMMCVVGKVAGQSYSPSDFTKAGKYTGDEAIINFVNAVYNPFVTGVQTQLDNRFDAWFGPNDPKLNWTTEDERNTHAGDYWYKNDTKELFAYNAGANSWEPIQDKDALAAFGIANQAQDTADGKRRNFIATPYAPYDVGDIWMQGPGGDILRAVTARAAGQAFNASDWVVAAKYTDDSALQAFIGSVYTPFTQTVNGLQAQIDGKIEIWFQDANPAIWPVADRTKHSGDIWYKPTSKEMFVYNGNDNTWLQVYDKDAIAALELASQAKSAVDGKVTHFSATPYPPYEIGDLWTQGAGGGLLRSIANKAAGQAFAMIDWVVAVNYDNTQTAINGGIVTSGTIQLAGSDGSIQAGITGVDRSAAKTRIWAGASFENRDIAPFMVRQSGEVFVRFRLEATGYTPDGQNIQGQAGFAGALSPSDSTVRIYAGADYNGRATAPFRVHSDGSMVATAGKIGRLKIQDAYLTNEGDNTDAAIKIENGGKFVAIGSVVYAPSTGLDAVARFENIQPPNSTSNVTSAVFKASGANTASGGINLAIDAEVGSSRLGDALLNGRRTYYIKGFSETVNPSLFDVIDVYPSSGTSRSIVTFSGEPVGNGKEITIIHSRVNGQVTLRNIVRGYVDYDMAAGHVVTLIRSEIYWYVKGDWQNVF</sequence>
<evidence type="ECO:0000313" key="1">
    <source>
        <dbReference type="EMBL" id="MBD2753759.1"/>
    </source>
</evidence>
<reference evidence="1" key="1">
    <citation type="submission" date="2020-09" db="EMBL/GenBank/DDBJ databases">
        <authorList>
            <person name="Kim M.K."/>
        </authorList>
    </citation>
    <scope>NUCLEOTIDE SEQUENCE</scope>
    <source>
        <strain evidence="1">BT704</strain>
    </source>
</reference>
<gene>
    <name evidence="1" type="ORF">IC230_12715</name>
</gene>